<dbReference type="GO" id="GO:0016787">
    <property type="term" value="F:hydrolase activity"/>
    <property type="evidence" value="ECO:0007669"/>
    <property type="project" value="UniProtKB-KW"/>
</dbReference>
<dbReference type="SUPFAM" id="SSF52499">
    <property type="entry name" value="Isochorismatase-like hydrolases"/>
    <property type="match status" value="1"/>
</dbReference>
<proteinExistence type="predicted"/>
<dbReference type="PANTHER" id="PTHR43559:SF3">
    <property type="entry name" value="HYDROLASE YCAC-RELATED"/>
    <property type="match status" value="1"/>
</dbReference>
<dbReference type="GeneID" id="62701944"/>
<sequence>MCFAYTALHALKEGYEVYGLIDAAGDSTPDAHKYGVKRMLQAGVIPITTELLVSEWMHNWNNPKAGELIKEIYSKYGAMVGFK</sequence>
<dbReference type="KEGG" id="mhor:MSHOH_3955"/>
<dbReference type="InterPro" id="IPR000868">
    <property type="entry name" value="Isochorismatase-like_dom"/>
</dbReference>
<keyword evidence="3" id="KW-1185">Reference proteome</keyword>
<dbReference type="OrthoDB" id="350027at2157"/>
<evidence type="ECO:0000313" key="2">
    <source>
        <dbReference type="EMBL" id="AKB80438.1"/>
    </source>
</evidence>
<dbReference type="Pfam" id="PF00857">
    <property type="entry name" value="Isochorismatase"/>
    <property type="match status" value="1"/>
</dbReference>
<dbReference type="Gene3D" id="3.40.50.850">
    <property type="entry name" value="Isochorismatase-like"/>
    <property type="match status" value="1"/>
</dbReference>
<evidence type="ECO:0000259" key="1">
    <source>
        <dbReference type="Pfam" id="PF00857"/>
    </source>
</evidence>
<reference evidence="2 3" key="1">
    <citation type="submission" date="2014-07" db="EMBL/GenBank/DDBJ databases">
        <title>Methanogenic archaea and the global carbon cycle.</title>
        <authorList>
            <person name="Henriksen J.R."/>
            <person name="Luke J."/>
            <person name="Reinhart S."/>
            <person name="Benedict M.N."/>
            <person name="Youngblut N.D."/>
            <person name="Metcalf M.E."/>
            <person name="Whitaker R.J."/>
            <person name="Metcalf W.W."/>
        </authorList>
    </citation>
    <scope>NUCLEOTIDE SEQUENCE [LARGE SCALE GENOMIC DNA]</scope>
    <source>
        <strain evidence="2 3">HB-1</strain>
    </source>
</reference>
<dbReference type="EMBL" id="CP009516">
    <property type="protein sequence ID" value="AKB80438.1"/>
    <property type="molecule type" value="Genomic_DNA"/>
</dbReference>
<dbReference type="PANTHER" id="PTHR43559">
    <property type="entry name" value="HYDROLASE YCAC-RELATED"/>
    <property type="match status" value="1"/>
</dbReference>
<organism evidence="2 3">
    <name type="scientific">Methanosarcina horonobensis HB-1 = JCM 15518</name>
    <dbReference type="NCBI Taxonomy" id="1434110"/>
    <lineage>
        <taxon>Archaea</taxon>
        <taxon>Methanobacteriati</taxon>
        <taxon>Methanobacteriota</taxon>
        <taxon>Stenosarchaea group</taxon>
        <taxon>Methanomicrobia</taxon>
        <taxon>Methanosarcinales</taxon>
        <taxon>Methanosarcinaceae</taxon>
        <taxon>Methanosarcina</taxon>
    </lineage>
</organism>
<keyword evidence="2" id="KW-0378">Hydrolase</keyword>
<dbReference type="Proteomes" id="UP000033101">
    <property type="component" value="Chromosome"/>
</dbReference>
<evidence type="ECO:0000313" key="3">
    <source>
        <dbReference type="Proteomes" id="UP000033101"/>
    </source>
</evidence>
<dbReference type="HOGENOM" id="CLU_2534702_0_0_2"/>
<dbReference type="PATRIC" id="fig|1434110.4.peg.5030"/>
<feature type="domain" description="Isochorismatase-like" evidence="1">
    <location>
        <begin position="1"/>
        <end position="50"/>
    </location>
</feature>
<dbReference type="InterPro" id="IPR053152">
    <property type="entry name" value="Hydrolase_YcaC-like"/>
</dbReference>
<dbReference type="STRING" id="1434110.MSHOH_3955"/>
<name>A0A0E3SJJ8_9EURY</name>
<dbReference type="RefSeq" id="WP_204245364.1">
    <property type="nucleotide sequence ID" value="NZ_BBCW01000080.1"/>
</dbReference>
<accession>A0A0E3SJJ8</accession>
<protein>
    <submittedName>
        <fullName evidence="2">Putative hydrolase</fullName>
    </submittedName>
</protein>
<dbReference type="InterPro" id="IPR036380">
    <property type="entry name" value="Isochorismatase-like_sf"/>
</dbReference>
<gene>
    <name evidence="2" type="ORF">MSHOH_3955</name>
</gene>
<dbReference type="AlphaFoldDB" id="A0A0E3SJJ8"/>